<evidence type="ECO:0000259" key="1">
    <source>
        <dbReference type="Pfam" id="PF22746"/>
    </source>
</evidence>
<feature type="domain" description="YvlB/LiaX N-terminal" evidence="1">
    <location>
        <begin position="5"/>
        <end position="35"/>
    </location>
</feature>
<evidence type="ECO:0000313" key="2">
    <source>
        <dbReference type="EMBL" id="GAP08525.1"/>
    </source>
</evidence>
<proteinExistence type="predicted"/>
<reference evidence="2" key="1">
    <citation type="journal article" date="2015" name="Genome Announc.">
        <title>Draft Genome Sequences of Anaerolinea thermolimosa IMO-1, Bellilinea caldifistulae GOMI-1, Leptolinea tardivitalis YMTK-2, Levilinea saccharolytica KIBI-1, Longilinea arvoryzae KOME-1, Previously Described as Members of the Class Anaerolineae (Chloroflexi).</title>
        <authorList>
            <person name="Matsuura N."/>
            <person name="Tourlousse M.D."/>
            <person name="Ohashi A."/>
            <person name="Hugenholtz P."/>
            <person name="Sekiguchi Y."/>
        </authorList>
    </citation>
    <scope>NUCLEOTIDE SEQUENCE</scope>
    <source>
        <strain evidence="2">IMO-1</strain>
    </source>
</reference>
<dbReference type="OrthoDB" id="164380at2"/>
<keyword evidence="4" id="KW-1185">Reference proteome</keyword>
<evidence type="ECO:0000313" key="3">
    <source>
        <dbReference type="EMBL" id="HCE17798.1"/>
    </source>
</evidence>
<organism evidence="3 5">
    <name type="scientific">Anaerolinea thermolimosa</name>
    <dbReference type="NCBI Taxonomy" id="229919"/>
    <lineage>
        <taxon>Bacteria</taxon>
        <taxon>Bacillati</taxon>
        <taxon>Chloroflexota</taxon>
        <taxon>Anaerolineae</taxon>
        <taxon>Anaerolineales</taxon>
        <taxon>Anaerolineaceae</taxon>
        <taxon>Anaerolinea</taxon>
    </lineage>
</organism>
<name>A0A3D1JJ56_9CHLR</name>
<accession>A0A3D1JJ56</accession>
<dbReference type="Pfam" id="PF22746">
    <property type="entry name" value="SHOCT-like_DUF2089-C"/>
    <property type="match status" value="1"/>
</dbReference>
<dbReference type="EMBL" id="DPBP01000031">
    <property type="protein sequence ID" value="HCE17798.1"/>
    <property type="molecule type" value="Genomic_DNA"/>
</dbReference>
<dbReference type="AlphaFoldDB" id="A0A3D1JJ56"/>
<sequence>MASAEERMKILRMIQEGKISAREGAELLEALEDRPARVAPPLPPAPPSSTSTPRWFRVVVTDTQTGKTRVNVRLPISLISAGLKMGARFSPQVEGMDPEQLMAFLQSGETGKVVDVLDEEDGEHVEVYIE</sequence>
<dbReference type="Proteomes" id="UP000253922">
    <property type="component" value="Unassembled WGS sequence"/>
</dbReference>
<dbReference type="Proteomes" id="UP000264141">
    <property type="component" value="Unassembled WGS sequence"/>
</dbReference>
<reference evidence="3 5" key="3">
    <citation type="journal article" date="2018" name="Nat. Biotechnol.">
        <title>A standardized bacterial taxonomy based on genome phylogeny substantially revises the tree of life.</title>
        <authorList>
            <person name="Parks D.H."/>
            <person name="Chuvochina M."/>
            <person name="Waite D.W."/>
            <person name="Rinke C."/>
            <person name="Skarshewski A."/>
            <person name="Chaumeil P.A."/>
            <person name="Hugenholtz P."/>
        </authorList>
    </citation>
    <scope>NUCLEOTIDE SEQUENCE [LARGE SCALE GENOMIC DNA]</scope>
    <source>
        <strain evidence="3">UBA8781</strain>
    </source>
</reference>
<dbReference type="STRING" id="229919.GCA_001050195_03365"/>
<evidence type="ECO:0000313" key="5">
    <source>
        <dbReference type="Proteomes" id="UP000264141"/>
    </source>
</evidence>
<dbReference type="EMBL" id="DF967966">
    <property type="protein sequence ID" value="GAP08525.1"/>
    <property type="molecule type" value="Genomic_DNA"/>
</dbReference>
<evidence type="ECO:0000313" key="4">
    <source>
        <dbReference type="Proteomes" id="UP000253922"/>
    </source>
</evidence>
<gene>
    <name evidence="2" type="ORF">ATHL_03430</name>
    <name evidence="3" type="ORF">DEQ80_08060</name>
</gene>
<dbReference type="InterPro" id="IPR053959">
    <property type="entry name" value="YvlB/LiaX_N"/>
</dbReference>
<protein>
    <recommendedName>
        <fullName evidence="1">YvlB/LiaX N-terminal domain-containing protein</fullName>
    </recommendedName>
</protein>
<reference evidence="4" key="2">
    <citation type="submission" date="2015-07" db="EMBL/GenBank/DDBJ databases">
        <title>Draft Genome Sequences of Anaerolinea thermolimosa IMO-1, Bellilinea caldifistulae GOMI-1, Leptolinea tardivitalis YMTK-2, Levilinea saccharolytica KIBI-1,Longilinea arvoryzae KOME-1, Previously Described as Members of the Anaerolineaceae (Chloroflexi).</title>
        <authorList>
            <person name="Sekiguchi Y."/>
            <person name="Ohashi A."/>
            <person name="Matsuura N."/>
            <person name="Tourlousse M.D."/>
        </authorList>
    </citation>
    <scope>NUCLEOTIDE SEQUENCE [LARGE SCALE GENOMIC DNA]</scope>
    <source>
        <strain evidence="4">IMO-1</strain>
    </source>
</reference>